<evidence type="ECO:0000313" key="4">
    <source>
        <dbReference type="Proteomes" id="UP000246740"/>
    </source>
</evidence>
<keyword evidence="2" id="KW-0812">Transmembrane</keyword>
<keyword evidence="2" id="KW-0472">Membrane</keyword>
<feature type="transmembrane region" description="Helical" evidence="2">
    <location>
        <begin position="40"/>
        <end position="67"/>
    </location>
</feature>
<keyword evidence="4" id="KW-1185">Reference proteome</keyword>
<dbReference type="EMBL" id="KZ819210">
    <property type="protein sequence ID" value="PWY97355.1"/>
    <property type="molecule type" value="Genomic_DNA"/>
</dbReference>
<protein>
    <submittedName>
        <fullName evidence="3">Uncharacterized protein</fullName>
    </submittedName>
</protein>
<keyword evidence="2" id="KW-1133">Transmembrane helix</keyword>
<evidence type="ECO:0000256" key="2">
    <source>
        <dbReference type="SAM" id="Phobius"/>
    </source>
</evidence>
<feature type="region of interest" description="Disordered" evidence="1">
    <location>
        <begin position="116"/>
        <end position="148"/>
    </location>
</feature>
<dbReference type="InParanoid" id="A0A317XGR0"/>
<dbReference type="AlphaFoldDB" id="A0A317XGR0"/>
<proteinExistence type="predicted"/>
<dbReference type="Proteomes" id="UP000246740">
    <property type="component" value="Unassembled WGS sequence"/>
</dbReference>
<reference evidence="3 4" key="1">
    <citation type="journal article" date="2018" name="Mol. Biol. Evol.">
        <title>Broad Genomic Sampling Reveals a Smut Pathogenic Ancestry of the Fungal Clade Ustilaginomycotina.</title>
        <authorList>
            <person name="Kijpornyongpan T."/>
            <person name="Mondo S.J."/>
            <person name="Barry K."/>
            <person name="Sandor L."/>
            <person name="Lee J."/>
            <person name="Lipzen A."/>
            <person name="Pangilinan J."/>
            <person name="LaButti K."/>
            <person name="Hainaut M."/>
            <person name="Henrissat B."/>
            <person name="Grigoriev I.V."/>
            <person name="Spatafora J.W."/>
            <person name="Aime M.C."/>
        </authorList>
    </citation>
    <scope>NUCLEOTIDE SEQUENCE [LARGE SCALE GENOMIC DNA]</scope>
    <source>
        <strain evidence="3 4">MCA 3645</strain>
    </source>
</reference>
<accession>A0A317XGR0</accession>
<organism evidence="3 4">
    <name type="scientific">Testicularia cyperi</name>
    <dbReference type="NCBI Taxonomy" id="1882483"/>
    <lineage>
        <taxon>Eukaryota</taxon>
        <taxon>Fungi</taxon>
        <taxon>Dikarya</taxon>
        <taxon>Basidiomycota</taxon>
        <taxon>Ustilaginomycotina</taxon>
        <taxon>Ustilaginomycetes</taxon>
        <taxon>Ustilaginales</taxon>
        <taxon>Anthracoideaceae</taxon>
        <taxon>Testicularia</taxon>
    </lineage>
</organism>
<evidence type="ECO:0000256" key="1">
    <source>
        <dbReference type="SAM" id="MobiDB-lite"/>
    </source>
</evidence>
<name>A0A317XGR0_9BASI</name>
<gene>
    <name evidence="3" type="ORF">BCV70DRAFT_233899</name>
</gene>
<evidence type="ECO:0000313" key="3">
    <source>
        <dbReference type="EMBL" id="PWY97355.1"/>
    </source>
</evidence>
<sequence>MLITGDSAGYFISDANLHRRAHSGLLTALRTNYTALRIMFLLLCPYVAMRAIFLAMMSGALIGFAIASGLGGGLEDIMAIIGEAGRSNVVSNYGNDVQPILWAAGTSRLQGSSSVWQPEAPYHEPAAQSRSSIGPTSGHLFSPDSPPIHDPEARKALANFRFPPGAPGVLSSNTAGRLKLGPHHDNAKKTRFWDGDPTALQPVRRLMTRLSKSLVPIDGTDWKDLQMRPLVGVENDTGKRAFYLVDGVALRAKYRQFITQTDYSSLGPGTVGIITLTWTSAPALSAQRLTKHVTRYDYLLVGAMPAWGLDFDFWRAPSDPKYKPVIL</sequence>